<sequence>MKYKNFLVKIIKFGLVASSFFINDRLLAENLKSCPENLPKEGVHLYPDLKVTSTFKKGLIDPLNNPDLQEYIALLKLKVVKRHHEFVHGTTYTSEPTKYGGKRITKKSNATPYQKKLSLVSMRGIGACIKEGVIFFSGEWTKESITSANRVIQFEEGMKKLKSLRQEDPKFNLLELAKKYPNFLGHEDPTSTDDMKKILEAIENWKKYRRFE</sequence>
<proteinExistence type="predicted"/>
<dbReference type="EMBL" id="JAEPLN010000001">
    <property type="protein sequence ID" value="MBO6972018.1"/>
    <property type="molecule type" value="Genomic_DNA"/>
</dbReference>
<protein>
    <submittedName>
        <fullName evidence="1">Uncharacterized protein</fullName>
    </submittedName>
</protein>
<name>A0A9D9G3Z8_PROMR</name>
<organism evidence="1 2">
    <name type="scientific">Prochlorococcus marinus CUG1433</name>
    <dbReference type="NCBI Taxonomy" id="2774506"/>
    <lineage>
        <taxon>Bacteria</taxon>
        <taxon>Bacillati</taxon>
        <taxon>Cyanobacteriota</taxon>
        <taxon>Cyanophyceae</taxon>
        <taxon>Synechococcales</taxon>
        <taxon>Prochlorococcaceae</taxon>
        <taxon>Prochlorococcus</taxon>
    </lineage>
</organism>
<dbReference type="Proteomes" id="UP000668060">
    <property type="component" value="Unassembled WGS sequence"/>
</dbReference>
<comment type="caution">
    <text evidence="1">The sequence shown here is derived from an EMBL/GenBank/DDBJ whole genome shotgun (WGS) entry which is preliminary data.</text>
</comment>
<evidence type="ECO:0000313" key="1">
    <source>
        <dbReference type="EMBL" id="MBO6972018.1"/>
    </source>
</evidence>
<evidence type="ECO:0000313" key="2">
    <source>
        <dbReference type="Proteomes" id="UP000668060"/>
    </source>
</evidence>
<dbReference type="AlphaFoldDB" id="A0A9D9G3Z8"/>
<accession>A0A9D9G3Z8</accession>
<gene>
    <name evidence="1" type="ORF">JJ842_08845</name>
</gene>
<reference evidence="1" key="1">
    <citation type="journal article" date="2021" name="Front. Mar. Sci.">
        <title>Genomes of Diverse Isolates of Prochlorococcus High-Light-Adapted Clade II in the Western Pacific Ocean.</title>
        <authorList>
            <person name="Yan W."/>
            <person name="Feng X."/>
            <person name="Zhang W."/>
            <person name="Nawaz M.Z."/>
            <person name="Luo T."/>
            <person name="Zhang R."/>
            <person name="Jiao N."/>
        </authorList>
    </citation>
    <scope>NUCLEOTIDE SEQUENCE</scope>
    <source>
        <strain evidence="1">CUG1433</strain>
    </source>
</reference>